<dbReference type="Pfam" id="PF01026">
    <property type="entry name" value="TatD_DNase"/>
    <property type="match status" value="1"/>
</dbReference>
<keyword evidence="3" id="KW-0378">Hydrolase</keyword>
<evidence type="ECO:0000256" key="4">
    <source>
        <dbReference type="PIRSR" id="PIRSR005902-1"/>
    </source>
</evidence>
<dbReference type="RefSeq" id="WP_092828395.1">
    <property type="nucleotide sequence ID" value="NZ_FOGS01000008.1"/>
</dbReference>
<protein>
    <submittedName>
        <fullName evidence="5">TatD DNase family protein</fullName>
    </submittedName>
</protein>
<evidence type="ECO:0000256" key="3">
    <source>
        <dbReference type="ARBA" id="ARBA00022801"/>
    </source>
</evidence>
<gene>
    <name evidence="5" type="ORF">SAMN04487958_10867</name>
</gene>
<dbReference type="FunFam" id="3.20.20.140:FF:000005">
    <property type="entry name" value="TatD family hydrolase"/>
    <property type="match status" value="1"/>
</dbReference>
<feature type="binding site" evidence="4">
    <location>
        <position position="128"/>
    </location>
    <ligand>
        <name>a divalent metal cation</name>
        <dbReference type="ChEBI" id="CHEBI:60240"/>
        <label>2</label>
    </ligand>
</feature>
<dbReference type="PROSITE" id="PS01137">
    <property type="entry name" value="TATD_1"/>
    <property type="match status" value="1"/>
</dbReference>
<dbReference type="PIRSF" id="PIRSF005902">
    <property type="entry name" value="DNase_TatD"/>
    <property type="match status" value="1"/>
</dbReference>
<dbReference type="GO" id="GO:0016788">
    <property type="term" value="F:hydrolase activity, acting on ester bonds"/>
    <property type="evidence" value="ECO:0007669"/>
    <property type="project" value="InterPro"/>
</dbReference>
<evidence type="ECO:0000256" key="2">
    <source>
        <dbReference type="ARBA" id="ARBA00022723"/>
    </source>
</evidence>
<sequence>MLIDAHCHLDFTEFDPDRDAVMAAARGVGVKHFIVPGTTCARWQAVLALGQQHQDVSVCAGLHPYFMDEHRDQDLARLACLLNERSELVAVGECGIDARFDATLDAQWAYFDAQLTLAKQHALPVVVHCVKANDTVAKRLRQRTLSRAGLIHAFAGSYEQARKFVDLGYVLGLGGAATYQRAKRLHRVIRALPDDSFVLETDSPDMPLSGYQGQRNEPCRVSDVCDVVATLRGQAREHVAAISSANAARLFRLPFAVD</sequence>
<proteinExistence type="inferred from homology"/>
<dbReference type="GO" id="GO:0005829">
    <property type="term" value="C:cytosol"/>
    <property type="evidence" value="ECO:0007669"/>
    <property type="project" value="TreeGrafter"/>
</dbReference>
<feature type="binding site" evidence="4">
    <location>
        <position position="202"/>
    </location>
    <ligand>
        <name>a divalent metal cation</name>
        <dbReference type="ChEBI" id="CHEBI:60240"/>
        <label>1</label>
    </ligand>
</feature>
<evidence type="ECO:0000256" key="1">
    <source>
        <dbReference type="ARBA" id="ARBA00009275"/>
    </source>
</evidence>
<accession>A0A1H9V2I0</accession>
<dbReference type="GO" id="GO:0046872">
    <property type="term" value="F:metal ion binding"/>
    <property type="evidence" value="ECO:0007669"/>
    <property type="project" value="UniProtKB-KW"/>
</dbReference>
<dbReference type="InterPro" id="IPR001130">
    <property type="entry name" value="TatD-like"/>
</dbReference>
<keyword evidence="2 4" id="KW-0479">Metal-binding</keyword>
<dbReference type="InterPro" id="IPR018228">
    <property type="entry name" value="DNase_TatD-rel_CS"/>
</dbReference>
<evidence type="ECO:0000313" key="5">
    <source>
        <dbReference type="EMBL" id="SES15946.1"/>
    </source>
</evidence>
<feature type="binding site" evidence="4">
    <location>
        <position position="152"/>
    </location>
    <ligand>
        <name>a divalent metal cation</name>
        <dbReference type="ChEBI" id="CHEBI:60240"/>
        <label>2</label>
    </ligand>
</feature>
<dbReference type="EMBL" id="FOGS01000008">
    <property type="protein sequence ID" value="SES15946.1"/>
    <property type="molecule type" value="Genomic_DNA"/>
</dbReference>
<reference evidence="6" key="1">
    <citation type="submission" date="2016-10" db="EMBL/GenBank/DDBJ databases">
        <authorList>
            <person name="Varghese N."/>
            <person name="Submissions S."/>
        </authorList>
    </citation>
    <scope>NUCLEOTIDE SEQUENCE [LARGE SCALE GENOMIC DNA]</scope>
    <source>
        <strain evidence="6">CGMCC 1.6495</strain>
    </source>
</reference>
<feature type="binding site" evidence="4">
    <location>
        <position position="93"/>
    </location>
    <ligand>
        <name>a divalent metal cation</name>
        <dbReference type="ChEBI" id="CHEBI:60240"/>
        <label>1</label>
    </ligand>
</feature>
<evidence type="ECO:0000313" key="6">
    <source>
        <dbReference type="Proteomes" id="UP000198505"/>
    </source>
</evidence>
<dbReference type="Gene3D" id="3.20.20.140">
    <property type="entry name" value="Metal-dependent hydrolases"/>
    <property type="match status" value="1"/>
</dbReference>
<dbReference type="PANTHER" id="PTHR46124:SF3">
    <property type="entry name" value="HYDROLASE"/>
    <property type="match status" value="1"/>
</dbReference>
<feature type="binding site" evidence="4">
    <location>
        <position position="8"/>
    </location>
    <ligand>
        <name>a divalent metal cation</name>
        <dbReference type="ChEBI" id="CHEBI:60240"/>
        <label>1</label>
    </ligand>
</feature>
<organism evidence="5 6">
    <name type="scientific">Vreelandella subterranea</name>
    <dbReference type="NCBI Taxonomy" id="416874"/>
    <lineage>
        <taxon>Bacteria</taxon>
        <taxon>Pseudomonadati</taxon>
        <taxon>Pseudomonadota</taxon>
        <taxon>Gammaproteobacteria</taxon>
        <taxon>Oceanospirillales</taxon>
        <taxon>Halomonadaceae</taxon>
        <taxon>Vreelandella</taxon>
    </lineage>
</organism>
<dbReference type="Proteomes" id="UP000198505">
    <property type="component" value="Unassembled WGS sequence"/>
</dbReference>
<feature type="binding site" evidence="4">
    <location>
        <position position="6"/>
    </location>
    <ligand>
        <name>a divalent metal cation</name>
        <dbReference type="ChEBI" id="CHEBI:60240"/>
        <label>1</label>
    </ligand>
</feature>
<dbReference type="AlphaFoldDB" id="A0A1H9V2I0"/>
<dbReference type="STRING" id="416874.SAMN04487958_10867"/>
<dbReference type="PANTHER" id="PTHR46124">
    <property type="entry name" value="D-AMINOACYL-TRNA DEACYLASE"/>
    <property type="match status" value="1"/>
</dbReference>
<name>A0A1H9V2I0_9GAMM</name>
<dbReference type="CDD" id="cd01310">
    <property type="entry name" value="TatD_DNAse"/>
    <property type="match status" value="1"/>
</dbReference>
<keyword evidence="6" id="KW-1185">Reference proteome</keyword>
<dbReference type="InterPro" id="IPR032466">
    <property type="entry name" value="Metal_Hydrolase"/>
</dbReference>
<dbReference type="SUPFAM" id="SSF51556">
    <property type="entry name" value="Metallo-dependent hydrolases"/>
    <property type="match status" value="1"/>
</dbReference>
<comment type="similarity">
    <text evidence="1">Belongs to the metallo-dependent hydrolases superfamily. TatD-type hydrolase family.</text>
</comment>